<proteinExistence type="predicted"/>
<sequence>MKSNLLKAFLFSAACLLSNGVLSEDAVENTYTESAFILPELTGDESEGYRQQIEFLSSLTLYTGKIELGAGLATLEVPENYYYLNPEDSKRVLEDAWGNPPGELGLGMLFPAQYTPIDNAAWGVELAYSEEGFVSDEDAGEIDYQELLEGLQADTRKESKYRVEQGYDTLELVGWAEAPYYDAITHKLYWAKEIRFGDMDVNTLNYNVRILGRKGYLLMNFIANIDQLQEINMARDEVLGMANFNDGNLYSQFDPDIDTVAAYGIGGLIAGKVLAKTGMIAMALLALKKFWFVLFLPLLWLKKRLFGSKSAS</sequence>
<keyword evidence="1" id="KW-0472">Membrane</keyword>
<organism evidence="2">
    <name type="scientific">hydrothermal vent metagenome</name>
    <dbReference type="NCBI Taxonomy" id="652676"/>
    <lineage>
        <taxon>unclassified sequences</taxon>
        <taxon>metagenomes</taxon>
        <taxon>ecological metagenomes</taxon>
    </lineage>
</organism>
<feature type="transmembrane region" description="Helical" evidence="1">
    <location>
        <begin position="279"/>
        <end position="301"/>
    </location>
</feature>
<dbReference type="EMBL" id="CZQC01000025">
    <property type="protein sequence ID" value="CUS40767.1"/>
    <property type="molecule type" value="Genomic_DNA"/>
</dbReference>
<accession>A0A160TCC6</accession>
<protein>
    <submittedName>
        <fullName evidence="2">Inner membrane protein</fullName>
    </submittedName>
</protein>
<keyword evidence="1" id="KW-0812">Transmembrane</keyword>
<dbReference type="AlphaFoldDB" id="A0A160TCC6"/>
<dbReference type="Pfam" id="PF09935">
    <property type="entry name" value="DUF2167"/>
    <property type="match status" value="1"/>
</dbReference>
<evidence type="ECO:0000313" key="2">
    <source>
        <dbReference type="EMBL" id="CUS40767.1"/>
    </source>
</evidence>
<gene>
    <name evidence="2" type="ORF">MGWOODY_Tha1950</name>
</gene>
<evidence type="ECO:0000256" key="1">
    <source>
        <dbReference type="SAM" id="Phobius"/>
    </source>
</evidence>
<name>A0A160TCC6_9ZZZZ</name>
<keyword evidence="1" id="KW-1133">Transmembrane helix</keyword>
<reference evidence="2" key="1">
    <citation type="submission" date="2015-10" db="EMBL/GenBank/DDBJ databases">
        <authorList>
            <person name="Gilbert D.G."/>
        </authorList>
    </citation>
    <scope>NUCLEOTIDE SEQUENCE</scope>
</reference>
<dbReference type="InterPro" id="IPR018682">
    <property type="entry name" value="DUF2167_membr"/>
</dbReference>